<reference evidence="1 2" key="1">
    <citation type="submission" date="2019-10" db="EMBL/GenBank/DDBJ databases">
        <title>A novel species.</title>
        <authorList>
            <person name="Gao J."/>
        </authorList>
    </citation>
    <scope>NUCLEOTIDE SEQUENCE [LARGE SCALE GENOMIC DNA]</scope>
    <source>
        <strain evidence="1 2">QMT-28</strain>
    </source>
</reference>
<dbReference type="AlphaFoldDB" id="A0A5Q0LHV5"/>
<protein>
    <submittedName>
        <fullName evidence="1">Uncharacterized protein</fullName>
    </submittedName>
</protein>
<dbReference type="EMBL" id="CP045643">
    <property type="protein sequence ID" value="QFZ76593.1"/>
    <property type="molecule type" value="Genomic_DNA"/>
</dbReference>
<sequence>MPSRRRPPHPPMFTRLLFSFFAPLATSTPMRMATWLLLPPGTPAGTWTTLLLQTAGTAAYACARPRW</sequence>
<proteinExistence type="predicted"/>
<accession>A0A5Q0LHV5</accession>
<organism evidence="1 2">
    <name type="scientific">Streptomyces fagopyri</name>
    <dbReference type="NCBI Taxonomy" id="2662397"/>
    <lineage>
        <taxon>Bacteria</taxon>
        <taxon>Bacillati</taxon>
        <taxon>Actinomycetota</taxon>
        <taxon>Actinomycetes</taxon>
        <taxon>Kitasatosporales</taxon>
        <taxon>Streptomycetaceae</taxon>
        <taxon>Streptomyces</taxon>
    </lineage>
</organism>
<dbReference type="RefSeq" id="WP_153290817.1">
    <property type="nucleotide sequence ID" value="NZ_CP045643.1"/>
</dbReference>
<evidence type="ECO:0000313" key="2">
    <source>
        <dbReference type="Proteomes" id="UP000326179"/>
    </source>
</evidence>
<name>A0A5Q0LHV5_9ACTN</name>
<gene>
    <name evidence="1" type="ORF">GFH48_27965</name>
</gene>
<evidence type="ECO:0000313" key="1">
    <source>
        <dbReference type="EMBL" id="QFZ76593.1"/>
    </source>
</evidence>
<dbReference type="Proteomes" id="UP000326179">
    <property type="component" value="Chromosome"/>
</dbReference>
<dbReference type="KEGG" id="sfy:GFH48_27965"/>
<keyword evidence="2" id="KW-1185">Reference proteome</keyword>